<feature type="region of interest" description="Disordered" evidence="1">
    <location>
        <begin position="128"/>
        <end position="158"/>
    </location>
</feature>
<accession>A0A8S8ZIP7</accession>
<dbReference type="SUPFAM" id="SSF48403">
    <property type="entry name" value="Ankyrin repeat"/>
    <property type="match status" value="1"/>
</dbReference>
<sequence length="158" mass="17664">MTVTNHLHHPDYLSACESGDLETVRANNREDLAMWEVFVKNGWGVNTTEFEDETALQLSVGKLPIMNFLLAHSADPNLLSVPGRLCRAPSALITASVIEGQPGDNAIRTLFSPRREIGAQRHPPRYQTQLQVAQGQRTPRTQLRGESQTSDRRYKKDG</sequence>
<dbReference type="VEuPathDB" id="FungiDB:SMAC_05834"/>
<proteinExistence type="predicted"/>
<protein>
    <recommendedName>
        <fullName evidence="4">Ankyrin repeat protein</fullName>
    </recommendedName>
</protein>
<organism evidence="2 3">
    <name type="scientific">Sordaria macrospora</name>
    <dbReference type="NCBI Taxonomy" id="5147"/>
    <lineage>
        <taxon>Eukaryota</taxon>
        <taxon>Fungi</taxon>
        <taxon>Dikarya</taxon>
        <taxon>Ascomycota</taxon>
        <taxon>Pezizomycotina</taxon>
        <taxon>Sordariomycetes</taxon>
        <taxon>Sordariomycetidae</taxon>
        <taxon>Sordariales</taxon>
        <taxon>Sordariaceae</taxon>
        <taxon>Sordaria</taxon>
    </lineage>
</organism>
<feature type="compositionally biased region" description="Polar residues" evidence="1">
    <location>
        <begin position="128"/>
        <end position="148"/>
    </location>
</feature>
<evidence type="ECO:0008006" key="4">
    <source>
        <dbReference type="Google" id="ProtNLM"/>
    </source>
</evidence>
<comment type="caution">
    <text evidence="2">The sequence shown here is derived from an EMBL/GenBank/DDBJ whole genome shotgun (WGS) entry which is preliminary data.</text>
</comment>
<evidence type="ECO:0000256" key="1">
    <source>
        <dbReference type="SAM" id="MobiDB-lite"/>
    </source>
</evidence>
<dbReference type="InterPro" id="IPR036770">
    <property type="entry name" value="Ankyrin_rpt-contain_sf"/>
</dbReference>
<feature type="compositionally biased region" description="Basic and acidic residues" evidence="1">
    <location>
        <begin position="149"/>
        <end position="158"/>
    </location>
</feature>
<name>A0A8S8ZIP7_SORMA</name>
<gene>
    <name evidence="2" type="ORF">SMACR_05834</name>
</gene>
<dbReference type="Gene3D" id="1.25.40.20">
    <property type="entry name" value="Ankyrin repeat-containing domain"/>
    <property type="match status" value="1"/>
</dbReference>
<dbReference type="EMBL" id="NMPR01000134">
    <property type="protein sequence ID" value="KAA8629499.1"/>
    <property type="molecule type" value="Genomic_DNA"/>
</dbReference>
<dbReference type="Proteomes" id="UP000433876">
    <property type="component" value="Unassembled WGS sequence"/>
</dbReference>
<reference evidence="2 3" key="1">
    <citation type="submission" date="2017-07" db="EMBL/GenBank/DDBJ databases">
        <title>Genome sequence of the Sordaria macrospora wild type strain R19027.</title>
        <authorList>
            <person name="Nowrousian M."/>
            <person name="Teichert I."/>
            <person name="Kueck U."/>
        </authorList>
    </citation>
    <scope>NUCLEOTIDE SEQUENCE [LARGE SCALE GENOMIC DNA]</scope>
    <source>
        <strain evidence="2 3">R19027</strain>
        <tissue evidence="2">Mycelium</tissue>
    </source>
</reference>
<evidence type="ECO:0000313" key="2">
    <source>
        <dbReference type="EMBL" id="KAA8629499.1"/>
    </source>
</evidence>
<evidence type="ECO:0000313" key="3">
    <source>
        <dbReference type="Proteomes" id="UP000433876"/>
    </source>
</evidence>
<dbReference type="AlphaFoldDB" id="A0A8S8ZIP7"/>